<feature type="compositionally biased region" description="Basic and acidic residues" evidence="1">
    <location>
        <begin position="16"/>
        <end position="29"/>
    </location>
</feature>
<name>A0A8J7VZ94_9FIRM</name>
<keyword evidence="5" id="KW-1185">Reference proteome</keyword>
<gene>
    <name evidence="4" type="ORF">KCX82_00620</name>
</gene>
<sequence length="343" mass="39387">MERHLERDYVNIRSHHFDRENDPETEEPKTTSSGSGEFIAIGNITCKIEEILGKRRFCLEKGQSGLLEFEKKMLMLHSCPYILPVNMLQVDGFDQVYYDFTGYLTVEEYVCRFKNKIPARDKHLYVEDSIKIIANLLRSLKGAELYLLSTDRIPLLTETIFVNLKTREVAFAFIPSLTGQNPFQSRIVGLIENMEALYGEETLGSHFSIMKERIYDSNPGLDGMLRIIGMIQRESGYIEWTNDVFRKDEPVESTEEWKESNSSSIQKKNTEGSRLGKNKSKLILIQVVIFIILSGIYLSGLLDTVDFYGFSAITTGVDLWLVRSIQTADKSEKKDRKKLVFSK</sequence>
<reference evidence="4" key="1">
    <citation type="submission" date="2021-04" db="EMBL/GenBank/DDBJ databases">
        <title>Sinoanaerobacter chloroacetimidivorans sp. nov., an obligate anaerobic bacterium isolated from anaerobic sludge.</title>
        <authorList>
            <person name="Bao Y."/>
        </authorList>
    </citation>
    <scope>NUCLEOTIDE SEQUENCE</scope>
    <source>
        <strain evidence="4">BAD-6</strain>
    </source>
</reference>
<proteinExistence type="predicted"/>
<evidence type="ECO:0000313" key="5">
    <source>
        <dbReference type="Proteomes" id="UP000675664"/>
    </source>
</evidence>
<dbReference type="EMBL" id="JAGSND010000001">
    <property type="protein sequence ID" value="MBR0596370.1"/>
    <property type="molecule type" value="Genomic_DNA"/>
</dbReference>
<evidence type="ECO:0000313" key="4">
    <source>
        <dbReference type="EMBL" id="MBR0596370.1"/>
    </source>
</evidence>
<evidence type="ECO:0000259" key="3">
    <source>
        <dbReference type="Pfam" id="PF19909"/>
    </source>
</evidence>
<feature type="domain" description="DUF6382" evidence="3">
    <location>
        <begin position="67"/>
        <end position="192"/>
    </location>
</feature>
<organism evidence="4 5">
    <name type="scientific">Sinanaerobacter chloroacetimidivorans</name>
    <dbReference type="NCBI Taxonomy" id="2818044"/>
    <lineage>
        <taxon>Bacteria</taxon>
        <taxon>Bacillati</taxon>
        <taxon>Bacillota</taxon>
        <taxon>Clostridia</taxon>
        <taxon>Peptostreptococcales</taxon>
        <taxon>Anaerovoracaceae</taxon>
        <taxon>Sinanaerobacter</taxon>
    </lineage>
</organism>
<protein>
    <recommendedName>
        <fullName evidence="3">DUF6382 domain-containing protein</fullName>
    </recommendedName>
</protein>
<keyword evidence="2" id="KW-0812">Transmembrane</keyword>
<keyword evidence="2" id="KW-1133">Transmembrane helix</keyword>
<dbReference type="Proteomes" id="UP000675664">
    <property type="component" value="Unassembled WGS sequence"/>
</dbReference>
<evidence type="ECO:0000256" key="1">
    <source>
        <dbReference type="SAM" id="MobiDB-lite"/>
    </source>
</evidence>
<comment type="caution">
    <text evidence="4">The sequence shown here is derived from an EMBL/GenBank/DDBJ whole genome shotgun (WGS) entry which is preliminary data.</text>
</comment>
<evidence type="ECO:0000256" key="2">
    <source>
        <dbReference type="SAM" id="Phobius"/>
    </source>
</evidence>
<dbReference type="InterPro" id="IPR045962">
    <property type="entry name" value="DUF6382"/>
</dbReference>
<dbReference type="RefSeq" id="WP_227016504.1">
    <property type="nucleotide sequence ID" value="NZ_JAGSND010000001.1"/>
</dbReference>
<feature type="region of interest" description="Disordered" evidence="1">
    <location>
        <begin position="16"/>
        <end position="36"/>
    </location>
</feature>
<dbReference type="AlphaFoldDB" id="A0A8J7VZ94"/>
<accession>A0A8J7VZ94</accession>
<keyword evidence="2" id="KW-0472">Membrane</keyword>
<feature type="transmembrane region" description="Helical" evidence="2">
    <location>
        <begin position="282"/>
        <end position="301"/>
    </location>
</feature>
<dbReference type="Pfam" id="PF19909">
    <property type="entry name" value="DUF6382"/>
    <property type="match status" value="1"/>
</dbReference>
<reference evidence="4" key="2">
    <citation type="submission" date="2021-04" db="EMBL/GenBank/DDBJ databases">
        <authorList>
            <person name="Liu J."/>
        </authorList>
    </citation>
    <scope>NUCLEOTIDE SEQUENCE</scope>
    <source>
        <strain evidence="4">BAD-6</strain>
    </source>
</reference>